<evidence type="ECO:0000256" key="1">
    <source>
        <dbReference type="SAM" id="Coils"/>
    </source>
</evidence>
<dbReference type="STRING" id="67003.A0A1X0NEP4"/>
<comment type="caution">
    <text evidence="2">The sequence shown here is derived from an EMBL/GenBank/DDBJ whole genome shotgun (WGS) entry which is preliminary data.</text>
</comment>
<name>A0A1X0NEP4_9TRYP</name>
<dbReference type="AlphaFoldDB" id="A0A1X0NEP4"/>
<dbReference type="VEuPathDB" id="TriTrypDB:TM35_000861010"/>
<feature type="coiled-coil region" evidence="1">
    <location>
        <begin position="255"/>
        <end position="289"/>
    </location>
</feature>
<accession>A0A1X0NEP4</accession>
<sequence length="404" mass="47574">MSTDSELQAKYDVAVERYQAAKQDEAAAKKERDEKWDLVWKSQLTTKEYFLAWAEINKTEMTFIERVKQRYATECERNSCYTDWMKYRHGGDSKETQIAQHRAELAHTMEVVYSDYSPYWIKWYKLDCKVRWVYYQLKAEGYDNIADELDRSRKLFCDRIKANGEALSNARNAAVEALNKWEQEDDRVAWDKAKPEYDAELAKWNQFKPKGVQYAEKLEEKICECAKNSSTGYTIGSKCKSSALKNEIGQNSQTIDDLNAQLDEKDQQIAALKDELDQKSRENDILHGRISALEVTVGDMSTFTRSIIHKNQALINWQCRQLEEFESFARTTIEQEWQNWLERMTSLYENLVNWIQERIVKMAALEKEEAAARNKYKHEFNDSVKEIEKHHFALKEMLSGRIFE</sequence>
<dbReference type="EMBL" id="NBCO01000086">
    <property type="protein sequence ID" value="ORC82648.1"/>
    <property type="molecule type" value="Genomic_DNA"/>
</dbReference>
<dbReference type="RefSeq" id="XP_028877261.1">
    <property type="nucleotide sequence ID" value="XM_029031440.1"/>
</dbReference>
<keyword evidence="3" id="KW-1185">Reference proteome</keyword>
<evidence type="ECO:0000313" key="3">
    <source>
        <dbReference type="Proteomes" id="UP000192257"/>
    </source>
</evidence>
<organism evidence="2 3">
    <name type="scientific">Trypanosoma theileri</name>
    <dbReference type="NCBI Taxonomy" id="67003"/>
    <lineage>
        <taxon>Eukaryota</taxon>
        <taxon>Discoba</taxon>
        <taxon>Euglenozoa</taxon>
        <taxon>Kinetoplastea</taxon>
        <taxon>Metakinetoplastina</taxon>
        <taxon>Trypanosomatida</taxon>
        <taxon>Trypanosomatidae</taxon>
        <taxon>Trypanosoma</taxon>
    </lineage>
</organism>
<reference evidence="2 3" key="1">
    <citation type="submission" date="2017-03" db="EMBL/GenBank/DDBJ databases">
        <title>An alternative strategy for trypanosome survival in the mammalian bloodstream revealed through genome and transcriptome analysis of the ubiquitous bovine parasite Trypanosoma (Megatrypanum) theileri.</title>
        <authorList>
            <person name="Kelly S."/>
            <person name="Ivens A."/>
            <person name="Mott A."/>
            <person name="O'Neill E."/>
            <person name="Emms D."/>
            <person name="Macleod O."/>
            <person name="Voorheis P."/>
            <person name="Matthews J."/>
            <person name="Matthews K."/>
            <person name="Carrington M."/>
        </authorList>
    </citation>
    <scope>NUCLEOTIDE SEQUENCE [LARGE SCALE GENOMIC DNA]</scope>
    <source>
        <strain evidence="2">Edinburgh</strain>
    </source>
</reference>
<gene>
    <name evidence="2" type="ORF">TM35_000861010</name>
</gene>
<keyword evidence="1" id="KW-0175">Coiled coil</keyword>
<protein>
    <submittedName>
        <fullName evidence="2">Uncharacterized protein</fullName>
    </submittedName>
</protein>
<proteinExistence type="predicted"/>
<dbReference type="GeneID" id="39991220"/>
<evidence type="ECO:0000313" key="2">
    <source>
        <dbReference type="EMBL" id="ORC82648.1"/>
    </source>
</evidence>
<dbReference type="Proteomes" id="UP000192257">
    <property type="component" value="Unassembled WGS sequence"/>
</dbReference>